<accession>A0AAV4CS18</accession>
<evidence type="ECO:0000313" key="2">
    <source>
        <dbReference type="Proteomes" id="UP000735302"/>
    </source>
</evidence>
<protein>
    <submittedName>
        <fullName evidence="1">Uncharacterized protein</fullName>
    </submittedName>
</protein>
<dbReference type="AlphaFoldDB" id="A0AAV4CS18"/>
<gene>
    <name evidence="1" type="ORF">PoB_006118900</name>
</gene>
<organism evidence="1 2">
    <name type="scientific">Plakobranchus ocellatus</name>
    <dbReference type="NCBI Taxonomy" id="259542"/>
    <lineage>
        <taxon>Eukaryota</taxon>
        <taxon>Metazoa</taxon>
        <taxon>Spiralia</taxon>
        <taxon>Lophotrochozoa</taxon>
        <taxon>Mollusca</taxon>
        <taxon>Gastropoda</taxon>
        <taxon>Heterobranchia</taxon>
        <taxon>Euthyneura</taxon>
        <taxon>Panpulmonata</taxon>
        <taxon>Sacoglossa</taxon>
        <taxon>Placobranchoidea</taxon>
        <taxon>Plakobranchidae</taxon>
        <taxon>Plakobranchus</taxon>
    </lineage>
</organism>
<dbReference type="Proteomes" id="UP000735302">
    <property type="component" value="Unassembled WGS sequence"/>
</dbReference>
<keyword evidence="2" id="KW-1185">Reference proteome</keyword>
<proteinExistence type="predicted"/>
<reference evidence="1 2" key="1">
    <citation type="journal article" date="2021" name="Elife">
        <title>Chloroplast acquisition without the gene transfer in kleptoplastic sea slugs, Plakobranchus ocellatus.</title>
        <authorList>
            <person name="Maeda T."/>
            <person name="Takahashi S."/>
            <person name="Yoshida T."/>
            <person name="Shimamura S."/>
            <person name="Takaki Y."/>
            <person name="Nagai Y."/>
            <person name="Toyoda A."/>
            <person name="Suzuki Y."/>
            <person name="Arimoto A."/>
            <person name="Ishii H."/>
            <person name="Satoh N."/>
            <person name="Nishiyama T."/>
            <person name="Hasebe M."/>
            <person name="Maruyama T."/>
            <person name="Minagawa J."/>
            <person name="Obokata J."/>
            <person name="Shigenobu S."/>
        </authorList>
    </citation>
    <scope>NUCLEOTIDE SEQUENCE [LARGE SCALE GENOMIC DNA]</scope>
</reference>
<sequence>MCIVDPDPALCDTTAPRPSRRKKFCTDQSLLKITTTVPDEHSSPGPARVFRAVFSPVVQAGFFPVVRFKGLNSLSKFSTPESFFSKTDDE</sequence>
<dbReference type="EMBL" id="BLXT01006926">
    <property type="protein sequence ID" value="GFO34684.1"/>
    <property type="molecule type" value="Genomic_DNA"/>
</dbReference>
<evidence type="ECO:0000313" key="1">
    <source>
        <dbReference type="EMBL" id="GFO34684.1"/>
    </source>
</evidence>
<comment type="caution">
    <text evidence="1">The sequence shown here is derived from an EMBL/GenBank/DDBJ whole genome shotgun (WGS) entry which is preliminary data.</text>
</comment>
<name>A0AAV4CS18_9GAST</name>